<feature type="transmembrane region" description="Helical" evidence="1">
    <location>
        <begin position="370"/>
        <end position="387"/>
    </location>
</feature>
<feature type="transmembrane region" description="Helical" evidence="1">
    <location>
        <begin position="318"/>
        <end position="336"/>
    </location>
</feature>
<organism evidence="2 3">
    <name type="scientific">Paenibacillus apii</name>
    <dbReference type="NCBI Taxonomy" id="1850370"/>
    <lineage>
        <taxon>Bacteria</taxon>
        <taxon>Bacillati</taxon>
        <taxon>Bacillota</taxon>
        <taxon>Bacilli</taxon>
        <taxon>Bacillales</taxon>
        <taxon>Paenibacillaceae</taxon>
        <taxon>Paenibacillus</taxon>
    </lineage>
</organism>
<evidence type="ECO:0000256" key="1">
    <source>
        <dbReference type="SAM" id="Phobius"/>
    </source>
</evidence>
<dbReference type="RefSeq" id="WP_165093973.1">
    <property type="nucleotide sequence ID" value="NZ_JAAKGU010000001.1"/>
</dbReference>
<sequence length="565" mass="60392">MSGSIQSILNLKDNMSPTILRAGRNTQQLSRQLKLATNTVGKFASEANTKFKNVVKYSATAAAGITATFAGAAIKTGFEEAMNLEGYRLQLETATKDAKKAASIMQYASDLANKTPYEAGELVEGASKLESMGMSAKKWLPIIGDMAAATNKSFDQAVEAIIDGQAGELERLKEFGLTKAKITEKANKMFKKQEVVNKKGQIVDQEKFNQAMVTLMNERFDGGMEKQAGTLKGIWSTVTGTAKSAMASFVGITSDGSIKQGSIYDKLKTTISSVASTLDKWQKDGTIDKITNKITTGLNKALDGLGKAVKFVKDNINWLLPVASGLLATFVSFNIISKAVSLFKTLSTVVRGVAAAQGVLNLVMSMNPMGLVAIAIGVLVTAGILLYKNWDTVKAKAGELWTWLKEKWEGIKSSTSDAFNSIKEKISGAFTGALATVKEKVNNMIGIVNGLINKINGISFKTPDWLPGEQKIWSPNIPTIPQFAKGTSYAPAGMALVGERGPELVNFRGGEKVTTASKTKQIMQKSSGVNLTINIGTAIGIEDLIGQVGEALTTIVSTKLPNMAR</sequence>
<keyword evidence="3" id="KW-1185">Reference proteome</keyword>
<dbReference type="Gene3D" id="6.10.140.1430">
    <property type="match status" value="1"/>
</dbReference>
<keyword evidence="1" id="KW-0812">Transmembrane</keyword>
<evidence type="ECO:0008006" key="4">
    <source>
        <dbReference type="Google" id="ProtNLM"/>
    </source>
</evidence>
<protein>
    <recommendedName>
        <fullName evidence="4">Phage tail tape measure protein</fullName>
    </recommendedName>
</protein>
<proteinExistence type="predicted"/>
<reference evidence="2 3" key="1">
    <citation type="submission" date="2020-02" db="EMBL/GenBank/DDBJ databases">
        <authorList>
            <person name="Gao J."/>
            <person name="Sun J."/>
        </authorList>
    </citation>
    <scope>NUCLEOTIDE SEQUENCE [LARGE SCALE GENOMIC DNA]</scope>
    <source>
        <strain evidence="2 3">7124</strain>
    </source>
</reference>
<dbReference type="EMBL" id="JAAKGU010000001">
    <property type="protein sequence ID" value="NGM81285.1"/>
    <property type="molecule type" value="Genomic_DNA"/>
</dbReference>
<accession>A0A6M1PGB1</accession>
<dbReference type="AlphaFoldDB" id="A0A6M1PGB1"/>
<name>A0A6M1PGB1_9BACL</name>
<evidence type="ECO:0000313" key="3">
    <source>
        <dbReference type="Proteomes" id="UP000480151"/>
    </source>
</evidence>
<keyword evidence="1" id="KW-0472">Membrane</keyword>
<comment type="caution">
    <text evidence="2">The sequence shown here is derived from an EMBL/GenBank/DDBJ whole genome shotgun (WGS) entry which is preliminary data.</text>
</comment>
<keyword evidence="1" id="KW-1133">Transmembrane helix</keyword>
<evidence type="ECO:0000313" key="2">
    <source>
        <dbReference type="EMBL" id="NGM81285.1"/>
    </source>
</evidence>
<dbReference type="Proteomes" id="UP000480151">
    <property type="component" value="Unassembled WGS sequence"/>
</dbReference>
<gene>
    <name evidence="2" type="ORF">G5B47_02535</name>
</gene>